<dbReference type="InterPro" id="IPR001683">
    <property type="entry name" value="PX_dom"/>
</dbReference>
<dbReference type="GO" id="GO:0015031">
    <property type="term" value="P:protein transport"/>
    <property type="evidence" value="ECO:0007669"/>
    <property type="project" value="UniProtKB-KW"/>
</dbReference>
<dbReference type="Gene3D" id="3.30.1520.10">
    <property type="entry name" value="Phox-like domain"/>
    <property type="match status" value="1"/>
</dbReference>
<dbReference type="PROSITE" id="PS50195">
    <property type="entry name" value="PX"/>
    <property type="match status" value="1"/>
</dbReference>
<dbReference type="SUPFAM" id="SSF64268">
    <property type="entry name" value="PX domain"/>
    <property type="match status" value="1"/>
</dbReference>
<dbReference type="GO" id="GO:0035091">
    <property type="term" value="F:phosphatidylinositol binding"/>
    <property type="evidence" value="ECO:0007669"/>
    <property type="project" value="InterPro"/>
</dbReference>
<dbReference type="GO" id="GO:0010008">
    <property type="term" value="C:endosome membrane"/>
    <property type="evidence" value="ECO:0007669"/>
    <property type="project" value="UniProtKB-SubCell"/>
</dbReference>
<keyword evidence="4" id="KW-0963">Cytoplasm</keyword>
<evidence type="ECO:0000313" key="12">
    <source>
        <dbReference type="EMBL" id="MBW98522.1"/>
    </source>
</evidence>
<evidence type="ECO:0000256" key="9">
    <source>
        <dbReference type="ARBA" id="ARBA00055681"/>
    </source>
</evidence>
<dbReference type="PANTHER" id="PTHR46856">
    <property type="entry name" value="PX DOMAIN-CONTAINING PROTEIN EREL1-RELATED"/>
    <property type="match status" value="1"/>
</dbReference>
<evidence type="ECO:0000256" key="2">
    <source>
        <dbReference type="ARBA" id="ARBA00004514"/>
    </source>
</evidence>
<name>A0A2P2JYI0_RHIMU</name>
<evidence type="ECO:0000256" key="7">
    <source>
        <dbReference type="ARBA" id="ARBA00023054"/>
    </source>
</evidence>
<keyword evidence="7 10" id="KW-0175">Coiled coil</keyword>
<keyword evidence="6" id="KW-0653">Protein transport</keyword>
<keyword evidence="8" id="KW-0472">Membrane</keyword>
<evidence type="ECO:0000256" key="4">
    <source>
        <dbReference type="ARBA" id="ARBA00022490"/>
    </source>
</evidence>
<evidence type="ECO:0000259" key="11">
    <source>
        <dbReference type="PROSITE" id="PS50195"/>
    </source>
</evidence>
<evidence type="ECO:0000256" key="6">
    <source>
        <dbReference type="ARBA" id="ARBA00022927"/>
    </source>
</evidence>
<dbReference type="InterPro" id="IPR036871">
    <property type="entry name" value="PX_dom_sf"/>
</dbReference>
<dbReference type="Pfam" id="PF00787">
    <property type="entry name" value="PX"/>
    <property type="match status" value="1"/>
</dbReference>
<reference evidence="12" key="1">
    <citation type="submission" date="2018-02" db="EMBL/GenBank/DDBJ databases">
        <title>Rhizophora mucronata_Transcriptome.</title>
        <authorList>
            <person name="Meera S.P."/>
            <person name="Sreeshan A."/>
            <person name="Augustine A."/>
        </authorList>
    </citation>
    <scope>NUCLEOTIDE SEQUENCE</scope>
    <source>
        <tissue evidence="12">Leaf</tissue>
    </source>
</reference>
<feature type="coiled-coil region" evidence="10">
    <location>
        <begin position="533"/>
        <end position="595"/>
    </location>
</feature>
<sequence length="788" mass="89136">MNLYAHDLSLFDFANFSDPIIDPVGLSHRQYHHIRRSFSSANSLVGHHDGQDDVGWSDNYGDGVKGEAVSEKLKSPPRHRHDGMSPLPLGMDWSLPPRKWEGRDSIWPHDPPTGWSYCVAIPSWTFLPNSRGSDPIVFYRVQVGVQSPERITTTRGILHRFSDFLKLLSELKKAFPNKTLPQAPAKRILRTKSKALLEERRCSLEDWMEKLLSDIDISRSAPVATFLELEAAARLSFDDMNQENSDANYSSGMVSSLLFHTNSDISVLVGSSMIALGHGNDSQEEISELGSPRHERKYSLDLGMNSSTSELNINDLMETSAKDDKLNPKNILGNLDRFSWRKMLAGREKGVTGKDKLAKTMPKEQDFIGDGTKSLPEPKYLGLDGQVRTLSTDNGGSDLSSVRAGEVSNLGMNELLGDDSFDLSEGAQTPRSDVAVSSDLHFPKDLLVTLPVEQRHKLSRVLNTIRQRLNTAKTDMEDLIARLNQEIAVRQFLTTKVKDLEVDLETTRTNCKENMQQAVTTERERFTQMQWDVGDLQRKCLEMELKLNHEQDEKARAESARASLMQENEMLLHQLDLSREELATLHRDHEELELKSKADVKLLVKEVKSLRSSQSELKQDLGRLMKEKLEVEHVLQKEKQRMEHVTTANSKLLHECEILRNRLQECSVSFLIEEEDKLIVETSSPSDAIDILTTSDNRIGLLLAEAQLLAQDIQSSDARSDETCNTNDINGSNNELGKMLTDIFVDNARLRMQVNSVIRYVLHKNVNSDKEEEEEESPLRRTVLSKFL</sequence>
<evidence type="ECO:0000256" key="10">
    <source>
        <dbReference type="SAM" id="Coils"/>
    </source>
</evidence>
<comment type="subcellular location">
    <subcellularLocation>
        <location evidence="2">Cytoplasm</location>
        <location evidence="2">Cytosol</location>
    </subcellularLocation>
    <subcellularLocation>
        <location evidence="1">Endosome membrane</location>
        <topology evidence="1">Peripheral membrane protein</topology>
    </subcellularLocation>
</comment>
<evidence type="ECO:0000256" key="3">
    <source>
        <dbReference type="ARBA" id="ARBA00022448"/>
    </source>
</evidence>
<dbReference type="PANTHER" id="PTHR46856:SF3">
    <property type="entry name" value="PX DOMAIN-CONTAINING PROTEIN EREX"/>
    <property type="match status" value="1"/>
</dbReference>
<feature type="domain" description="PX" evidence="11">
    <location>
        <begin position="117"/>
        <end position="234"/>
    </location>
</feature>
<evidence type="ECO:0000256" key="1">
    <source>
        <dbReference type="ARBA" id="ARBA00004481"/>
    </source>
</evidence>
<dbReference type="FunFam" id="3.30.1520.10:FF:000060">
    <property type="entry name" value="Phox (PX) domain-containing protein"/>
    <property type="match status" value="1"/>
</dbReference>
<dbReference type="GO" id="GO:0005829">
    <property type="term" value="C:cytosol"/>
    <property type="evidence" value="ECO:0007669"/>
    <property type="project" value="UniProtKB-SubCell"/>
</dbReference>
<comment type="function">
    <text evidence="9">Acts as an effector of RABF2A and RABF2B. Involved in vacuolar transport of storage proteins. Regulates membrane trafficking to protein storage vacuoles (PSVs). Binds specifically to phosphatidylinositol 3-monophosphate (PtdIns3P).</text>
</comment>
<dbReference type="SMART" id="SM00312">
    <property type="entry name" value="PX"/>
    <property type="match status" value="1"/>
</dbReference>
<keyword evidence="5" id="KW-0967">Endosome</keyword>
<keyword evidence="3" id="KW-0813">Transport</keyword>
<dbReference type="InterPro" id="IPR044588">
    <property type="entry name" value="EREX-like"/>
</dbReference>
<organism evidence="12">
    <name type="scientific">Rhizophora mucronata</name>
    <name type="common">Asiatic mangrove</name>
    <dbReference type="NCBI Taxonomy" id="61149"/>
    <lineage>
        <taxon>Eukaryota</taxon>
        <taxon>Viridiplantae</taxon>
        <taxon>Streptophyta</taxon>
        <taxon>Embryophyta</taxon>
        <taxon>Tracheophyta</taxon>
        <taxon>Spermatophyta</taxon>
        <taxon>Magnoliopsida</taxon>
        <taxon>eudicotyledons</taxon>
        <taxon>Gunneridae</taxon>
        <taxon>Pentapetalae</taxon>
        <taxon>rosids</taxon>
        <taxon>fabids</taxon>
        <taxon>Malpighiales</taxon>
        <taxon>Rhizophoraceae</taxon>
        <taxon>Rhizophora</taxon>
    </lineage>
</organism>
<accession>A0A2P2JYI0</accession>
<protein>
    <recommendedName>
        <fullName evidence="11">PX domain-containing protein</fullName>
    </recommendedName>
</protein>
<dbReference type="AlphaFoldDB" id="A0A2P2JYI0"/>
<proteinExistence type="predicted"/>
<evidence type="ECO:0000256" key="5">
    <source>
        <dbReference type="ARBA" id="ARBA00022753"/>
    </source>
</evidence>
<evidence type="ECO:0000256" key="8">
    <source>
        <dbReference type="ARBA" id="ARBA00023136"/>
    </source>
</evidence>
<dbReference type="EMBL" id="GGEC01018039">
    <property type="protein sequence ID" value="MBW98522.1"/>
    <property type="molecule type" value="Transcribed_RNA"/>
</dbReference>